<gene>
    <name evidence="2" type="ORF">METZ01_LOCUS52877</name>
</gene>
<accession>A0A381SFS0</accession>
<reference evidence="2" key="1">
    <citation type="submission" date="2018-05" db="EMBL/GenBank/DDBJ databases">
        <authorList>
            <person name="Lanie J.A."/>
            <person name="Ng W.-L."/>
            <person name="Kazmierczak K.M."/>
            <person name="Andrzejewski T.M."/>
            <person name="Davidsen T.M."/>
            <person name="Wayne K.J."/>
            <person name="Tettelin H."/>
            <person name="Glass J.I."/>
            <person name="Rusch D."/>
            <person name="Podicherti R."/>
            <person name="Tsui H.-C.T."/>
            <person name="Winkler M.E."/>
        </authorList>
    </citation>
    <scope>NUCLEOTIDE SEQUENCE</scope>
</reference>
<evidence type="ECO:0000313" key="2">
    <source>
        <dbReference type="EMBL" id="SVA00023.1"/>
    </source>
</evidence>
<dbReference type="PANTHER" id="PTHR36930:SF1">
    <property type="entry name" value="MOSC DOMAIN-CONTAINING PROTEIN"/>
    <property type="match status" value="1"/>
</dbReference>
<sequence length="146" mass="15485">MAEAGTLLNVWIKPARGEPMAAVETAKVFADSGLVGNSDQGGSRQITVLSAERWADVEADLGRTVEPSARRANLLVDGVELADTTGRTLRVGDARIEIRGETRPCFQMDAELDGLQDALDADWRGGAYGVVLGDATINVGDAVSWE</sequence>
<dbReference type="GO" id="GO:0030170">
    <property type="term" value="F:pyridoxal phosphate binding"/>
    <property type="evidence" value="ECO:0007669"/>
    <property type="project" value="InterPro"/>
</dbReference>
<dbReference type="PANTHER" id="PTHR36930">
    <property type="entry name" value="METAL-SULFUR CLUSTER BIOSYNTHESIS PROTEINS YUAD-RELATED"/>
    <property type="match status" value="1"/>
</dbReference>
<dbReference type="GO" id="GO:0030151">
    <property type="term" value="F:molybdenum ion binding"/>
    <property type="evidence" value="ECO:0007669"/>
    <property type="project" value="InterPro"/>
</dbReference>
<dbReference type="SUPFAM" id="SSF50800">
    <property type="entry name" value="PK beta-barrel domain-like"/>
    <property type="match status" value="1"/>
</dbReference>
<dbReference type="PROSITE" id="PS51340">
    <property type="entry name" value="MOSC"/>
    <property type="match status" value="1"/>
</dbReference>
<dbReference type="AlphaFoldDB" id="A0A381SFS0"/>
<dbReference type="Pfam" id="PF03473">
    <property type="entry name" value="MOSC"/>
    <property type="match status" value="1"/>
</dbReference>
<name>A0A381SFS0_9ZZZZ</name>
<dbReference type="EMBL" id="UINC01002760">
    <property type="protein sequence ID" value="SVA00023.1"/>
    <property type="molecule type" value="Genomic_DNA"/>
</dbReference>
<organism evidence="2">
    <name type="scientific">marine metagenome</name>
    <dbReference type="NCBI Taxonomy" id="408172"/>
    <lineage>
        <taxon>unclassified sequences</taxon>
        <taxon>metagenomes</taxon>
        <taxon>ecological metagenomes</taxon>
    </lineage>
</organism>
<feature type="domain" description="MOSC" evidence="1">
    <location>
        <begin position="13"/>
        <end position="146"/>
    </location>
</feature>
<evidence type="ECO:0000259" key="1">
    <source>
        <dbReference type="PROSITE" id="PS51340"/>
    </source>
</evidence>
<dbReference type="InterPro" id="IPR052716">
    <property type="entry name" value="MOSC_domain"/>
</dbReference>
<dbReference type="GO" id="GO:0003824">
    <property type="term" value="F:catalytic activity"/>
    <property type="evidence" value="ECO:0007669"/>
    <property type="project" value="InterPro"/>
</dbReference>
<dbReference type="Gene3D" id="2.40.33.20">
    <property type="entry name" value="PK beta-barrel domain-like"/>
    <property type="match status" value="1"/>
</dbReference>
<dbReference type="InterPro" id="IPR011037">
    <property type="entry name" value="Pyrv_Knase-like_insert_dom_sf"/>
</dbReference>
<proteinExistence type="predicted"/>
<dbReference type="InterPro" id="IPR005302">
    <property type="entry name" value="MoCF_Sase_C"/>
</dbReference>
<protein>
    <recommendedName>
        <fullName evidence="1">MOSC domain-containing protein</fullName>
    </recommendedName>
</protein>